<feature type="region of interest" description="Disordered" evidence="2">
    <location>
        <begin position="197"/>
        <end position="219"/>
    </location>
</feature>
<feature type="compositionally biased region" description="Acidic residues" evidence="2">
    <location>
        <begin position="10"/>
        <end position="24"/>
    </location>
</feature>
<organism evidence="3 4">
    <name type="scientific">Effrenium voratum</name>
    <dbReference type="NCBI Taxonomy" id="2562239"/>
    <lineage>
        <taxon>Eukaryota</taxon>
        <taxon>Sar</taxon>
        <taxon>Alveolata</taxon>
        <taxon>Dinophyceae</taxon>
        <taxon>Suessiales</taxon>
        <taxon>Symbiodiniaceae</taxon>
        <taxon>Effrenium</taxon>
    </lineage>
</organism>
<dbReference type="Pfam" id="PF02493">
    <property type="entry name" value="MORN"/>
    <property type="match status" value="3"/>
</dbReference>
<keyword evidence="4" id="KW-1185">Reference proteome</keyword>
<reference evidence="3" key="1">
    <citation type="submission" date="2023-08" db="EMBL/GenBank/DDBJ databases">
        <authorList>
            <person name="Chen Y."/>
            <person name="Shah S."/>
            <person name="Dougan E. K."/>
            <person name="Thang M."/>
            <person name="Chan C."/>
        </authorList>
    </citation>
    <scope>NUCLEOTIDE SEQUENCE</scope>
</reference>
<dbReference type="SUPFAM" id="SSF82185">
    <property type="entry name" value="Histone H3 K4-specific methyltransferase SET7/9 N-terminal domain"/>
    <property type="match status" value="1"/>
</dbReference>
<keyword evidence="1" id="KW-0677">Repeat</keyword>
<dbReference type="PANTHER" id="PTHR23084">
    <property type="entry name" value="PHOSPHATIDYLINOSITOL-4-PHOSPHATE 5-KINASE RELATED"/>
    <property type="match status" value="1"/>
</dbReference>
<protein>
    <recommendedName>
        <fullName evidence="5">MORN repeat-containing protein</fullName>
    </recommendedName>
</protein>
<accession>A0AA36JCX8</accession>
<dbReference type="EMBL" id="CAUJNA010003516">
    <property type="protein sequence ID" value="CAJ1403937.1"/>
    <property type="molecule type" value="Genomic_DNA"/>
</dbReference>
<evidence type="ECO:0008006" key="5">
    <source>
        <dbReference type="Google" id="ProtNLM"/>
    </source>
</evidence>
<proteinExistence type="predicted"/>
<dbReference type="SMART" id="SM00698">
    <property type="entry name" value="MORN"/>
    <property type="match status" value="3"/>
</dbReference>
<dbReference type="InterPro" id="IPR003409">
    <property type="entry name" value="MORN"/>
</dbReference>
<evidence type="ECO:0000313" key="3">
    <source>
        <dbReference type="EMBL" id="CAJ1403937.1"/>
    </source>
</evidence>
<dbReference type="Proteomes" id="UP001178507">
    <property type="component" value="Unassembled WGS sequence"/>
</dbReference>
<feature type="region of interest" description="Disordered" evidence="2">
    <location>
        <begin position="364"/>
        <end position="389"/>
    </location>
</feature>
<evidence type="ECO:0000256" key="1">
    <source>
        <dbReference type="ARBA" id="ARBA00022737"/>
    </source>
</evidence>
<dbReference type="AlphaFoldDB" id="A0AA36JCX8"/>
<evidence type="ECO:0000313" key="4">
    <source>
        <dbReference type="Proteomes" id="UP001178507"/>
    </source>
</evidence>
<sequence>MAPKKKADKAEEEPPPESEEEPAEPEIVTKCLRSPGQLYYGECKAGFKERAGRWIRHGKGQQVVSACTPAGSNRFETLILSSYEGSWEEDQQCGEGSYKWSDGSSYEGNMEQGKMHGQGRFVWPDGSSYEGSWCSGALHGQGRFDSRFDGGRYMQGQFHFNCFQKSDGRWVDILQHMKNHELREILEGNPLRFEAEAAAARPKTKNKGSAAGSSAQVLRSSPEKLGARVREALHSNLVPFVLAEESAATHALESLLASGVTEAGQCISLRLAALEQRRQRDFKRFFRTALESSILSGSCFALVFEDDTGVGEEDWLQRKPEKEPMEAIPDEWGLPCFFSSSALPPEIFAPLTFNARGKARLLLPDGSDNGVPETAPEGDADESHAQPKVSQELLARAAASAENGVGATGHVFEVSEEELSQRDPADRSLLGLPLHYQVQPVVLATARIPELEDAEVRKWVKQRFGRVAPVHRMAIVLLSPEEQEAA</sequence>
<feature type="region of interest" description="Disordered" evidence="2">
    <location>
        <begin position="1"/>
        <end position="27"/>
    </location>
</feature>
<dbReference type="Gene3D" id="2.20.110.10">
    <property type="entry name" value="Histone H3 K4-specific methyltransferase SET7/9 N-terminal domain"/>
    <property type="match status" value="1"/>
</dbReference>
<comment type="caution">
    <text evidence="3">The sequence shown here is derived from an EMBL/GenBank/DDBJ whole genome shotgun (WGS) entry which is preliminary data.</text>
</comment>
<name>A0AA36JCX8_9DINO</name>
<evidence type="ECO:0000256" key="2">
    <source>
        <dbReference type="SAM" id="MobiDB-lite"/>
    </source>
</evidence>
<dbReference type="PANTHER" id="PTHR23084:SF263">
    <property type="entry name" value="MORN REPEAT-CONTAINING PROTEIN 1"/>
    <property type="match status" value="1"/>
</dbReference>
<gene>
    <name evidence="3" type="ORF">EVOR1521_LOCUS26498</name>
</gene>